<evidence type="ECO:0000313" key="7">
    <source>
        <dbReference type="EMBL" id="TPX61514.1"/>
    </source>
</evidence>
<dbReference type="InterPro" id="IPR004853">
    <property type="entry name" value="Sugar_P_trans_dom"/>
</dbReference>
<evidence type="ECO:0000259" key="6">
    <source>
        <dbReference type="Pfam" id="PF03151"/>
    </source>
</evidence>
<dbReference type="PANTHER" id="PTHR11132">
    <property type="entry name" value="SOLUTE CARRIER FAMILY 35"/>
    <property type="match status" value="1"/>
</dbReference>
<evidence type="ECO:0000256" key="1">
    <source>
        <dbReference type="ARBA" id="ARBA00004141"/>
    </source>
</evidence>
<evidence type="ECO:0000256" key="2">
    <source>
        <dbReference type="ARBA" id="ARBA00022692"/>
    </source>
</evidence>
<protein>
    <recommendedName>
        <fullName evidence="6">Sugar phosphate transporter domain-containing protein</fullName>
    </recommendedName>
</protein>
<organism evidence="7 8">
    <name type="scientific">Powellomyces hirtus</name>
    <dbReference type="NCBI Taxonomy" id="109895"/>
    <lineage>
        <taxon>Eukaryota</taxon>
        <taxon>Fungi</taxon>
        <taxon>Fungi incertae sedis</taxon>
        <taxon>Chytridiomycota</taxon>
        <taxon>Chytridiomycota incertae sedis</taxon>
        <taxon>Chytridiomycetes</taxon>
        <taxon>Spizellomycetales</taxon>
        <taxon>Powellomycetaceae</taxon>
        <taxon>Powellomyces</taxon>
    </lineage>
</organism>
<name>A0A507ECI3_9FUNG</name>
<evidence type="ECO:0000256" key="4">
    <source>
        <dbReference type="ARBA" id="ARBA00023136"/>
    </source>
</evidence>
<sequence>MLGTLHPAVFITAWFFFSTALIFTNRHILVELNFPFPIFLTTWHLTLATVFTRVMRHTTSLLDGVAEVEKKLTWKRWSTSVLPIGLLFSGSLACGNYAYVYLSVAFIQMLKSATPVVVLLVSWFFQTEKPDKAVFMNVLFITFGIALASLGEITFVAVGFFLQVAALFFESTRLVLIQKLLSGRDLKMEALVGLYYFAPVCAGINMVNTLMLESHKLSWDAFHRVGVSVFLFNGFTSFLLNVSAVFVIKRTSTLVLALCGLLKDIGIVVIATIIYGTPIGSLQGFGYSLSLLGLIKYKTRTEEFWNHPFRSSLQFVKRILGQSAESRGYRAPAAHPLKVETTDLQNDHVVDMTELRRSA</sequence>
<feature type="transmembrane region" description="Helical" evidence="5">
    <location>
        <begin position="36"/>
        <end position="55"/>
    </location>
</feature>
<feature type="transmembrane region" description="Helical" evidence="5">
    <location>
        <begin position="138"/>
        <end position="169"/>
    </location>
</feature>
<dbReference type="Pfam" id="PF03151">
    <property type="entry name" value="TPT"/>
    <property type="match status" value="1"/>
</dbReference>
<dbReference type="EMBL" id="QEAQ01000007">
    <property type="protein sequence ID" value="TPX61514.1"/>
    <property type="molecule type" value="Genomic_DNA"/>
</dbReference>
<feature type="transmembrane region" description="Helical" evidence="5">
    <location>
        <begin position="227"/>
        <end position="248"/>
    </location>
</feature>
<keyword evidence="4 5" id="KW-0472">Membrane</keyword>
<feature type="transmembrane region" description="Helical" evidence="5">
    <location>
        <begin position="190"/>
        <end position="207"/>
    </location>
</feature>
<keyword evidence="2 5" id="KW-0812">Transmembrane</keyword>
<dbReference type="SUPFAM" id="SSF103481">
    <property type="entry name" value="Multidrug resistance efflux transporter EmrE"/>
    <property type="match status" value="1"/>
</dbReference>
<reference evidence="7 8" key="1">
    <citation type="journal article" date="2019" name="Sci. Rep.">
        <title>Comparative genomics of chytrid fungi reveal insights into the obligate biotrophic and pathogenic lifestyle of Synchytrium endobioticum.</title>
        <authorList>
            <person name="van de Vossenberg B.T.L.H."/>
            <person name="Warris S."/>
            <person name="Nguyen H.D.T."/>
            <person name="van Gent-Pelzer M.P.E."/>
            <person name="Joly D.L."/>
            <person name="van de Geest H.C."/>
            <person name="Bonants P.J.M."/>
            <person name="Smith D.S."/>
            <person name="Levesque C.A."/>
            <person name="van der Lee T.A.J."/>
        </authorList>
    </citation>
    <scope>NUCLEOTIDE SEQUENCE [LARGE SCALE GENOMIC DNA]</scope>
    <source>
        <strain evidence="7 8">CBS 809.83</strain>
    </source>
</reference>
<comment type="caution">
    <text evidence="7">The sequence shown here is derived from an EMBL/GenBank/DDBJ whole genome shotgun (WGS) entry which is preliminary data.</text>
</comment>
<evidence type="ECO:0000256" key="5">
    <source>
        <dbReference type="SAM" id="Phobius"/>
    </source>
</evidence>
<keyword evidence="3 5" id="KW-1133">Transmembrane helix</keyword>
<comment type="subcellular location">
    <subcellularLocation>
        <location evidence="1">Membrane</location>
        <topology evidence="1">Multi-pass membrane protein</topology>
    </subcellularLocation>
</comment>
<feature type="transmembrane region" description="Helical" evidence="5">
    <location>
        <begin position="255"/>
        <end position="275"/>
    </location>
</feature>
<feature type="domain" description="Sugar phosphate transporter" evidence="6">
    <location>
        <begin position="8"/>
        <end position="297"/>
    </location>
</feature>
<evidence type="ECO:0000256" key="3">
    <source>
        <dbReference type="ARBA" id="ARBA00022989"/>
    </source>
</evidence>
<dbReference type="InterPro" id="IPR050186">
    <property type="entry name" value="TPT_transporter"/>
</dbReference>
<dbReference type="AlphaFoldDB" id="A0A507ECI3"/>
<dbReference type="Proteomes" id="UP000318582">
    <property type="component" value="Unassembled WGS sequence"/>
</dbReference>
<accession>A0A507ECI3</accession>
<feature type="transmembrane region" description="Helical" evidence="5">
    <location>
        <begin position="6"/>
        <end position="24"/>
    </location>
</feature>
<dbReference type="InterPro" id="IPR037185">
    <property type="entry name" value="EmrE-like"/>
</dbReference>
<dbReference type="GO" id="GO:0016020">
    <property type="term" value="C:membrane"/>
    <property type="evidence" value="ECO:0007669"/>
    <property type="project" value="UniProtKB-SubCell"/>
</dbReference>
<evidence type="ECO:0000313" key="8">
    <source>
        <dbReference type="Proteomes" id="UP000318582"/>
    </source>
</evidence>
<proteinExistence type="predicted"/>
<feature type="transmembrane region" description="Helical" evidence="5">
    <location>
        <begin position="109"/>
        <end position="126"/>
    </location>
</feature>
<feature type="transmembrane region" description="Helical" evidence="5">
    <location>
        <begin position="81"/>
        <end position="102"/>
    </location>
</feature>
<gene>
    <name evidence="7" type="ORF">PhCBS80983_g01053</name>
</gene>
<keyword evidence="8" id="KW-1185">Reference proteome</keyword>